<dbReference type="SUPFAM" id="SSF46579">
    <property type="entry name" value="Prefoldin"/>
    <property type="match status" value="1"/>
</dbReference>
<dbReference type="Gene3D" id="1.10.287.370">
    <property type="match status" value="1"/>
</dbReference>
<dbReference type="STRING" id="174720.A0A0N5BAL2"/>
<dbReference type="Proteomes" id="UP000046392">
    <property type="component" value="Unplaced"/>
</dbReference>
<name>A0A0N5BAL2_STREA</name>
<evidence type="ECO:0000313" key="3">
    <source>
        <dbReference type="WBParaSite" id="SPAL_0000307900.1"/>
    </source>
</evidence>
<dbReference type="WBParaSite" id="SPAL_0000307900.1">
    <property type="protein sequence ID" value="SPAL_0000307900.1"/>
    <property type="gene ID" value="SPAL_0000307900"/>
</dbReference>
<proteinExistence type="predicted"/>
<evidence type="ECO:0000256" key="1">
    <source>
        <dbReference type="ARBA" id="ARBA00011695"/>
    </source>
</evidence>
<organism evidence="2 3">
    <name type="scientific">Strongyloides papillosus</name>
    <name type="common">Intestinal threadworm</name>
    <dbReference type="NCBI Taxonomy" id="174720"/>
    <lineage>
        <taxon>Eukaryota</taxon>
        <taxon>Metazoa</taxon>
        <taxon>Ecdysozoa</taxon>
        <taxon>Nematoda</taxon>
        <taxon>Chromadorea</taxon>
        <taxon>Rhabditida</taxon>
        <taxon>Tylenchina</taxon>
        <taxon>Panagrolaimomorpha</taxon>
        <taxon>Strongyloidoidea</taxon>
        <taxon>Strongyloididae</taxon>
        <taxon>Strongyloides</taxon>
    </lineage>
</organism>
<dbReference type="Pfam" id="PF02996">
    <property type="entry name" value="Prefoldin"/>
    <property type="match status" value="1"/>
</dbReference>
<protein>
    <submittedName>
        <fullName evidence="3">Prefoldin subunit</fullName>
    </submittedName>
</protein>
<dbReference type="InterPro" id="IPR009053">
    <property type="entry name" value="Prefoldin"/>
</dbReference>
<reference evidence="3" key="1">
    <citation type="submission" date="2017-02" db="UniProtKB">
        <authorList>
            <consortium name="WormBaseParasite"/>
        </authorList>
    </citation>
    <scope>IDENTIFICATION</scope>
</reference>
<sequence length="139" mass="16659">MEQFQKTYDKFSEDYQALSKVYERISSEMKDYEELSSTLKLLQEYVKESDDKVDIKMHMNLNEYIFADVKIKENNKVVVKMIENLYAELTYERALIFVEEKIKVLVKYLEESKKQMAQLQAHMDIFLLLNYELNNSSVK</sequence>
<keyword evidence="2" id="KW-1185">Reference proteome</keyword>
<dbReference type="InterPro" id="IPR004127">
    <property type="entry name" value="Prefoldin_subunit_alpha"/>
</dbReference>
<accession>A0A0N5BAL2</accession>
<comment type="subunit">
    <text evidence="1">Heterohexamer of two PFD-alpha type and four PFD-beta type subunits.</text>
</comment>
<dbReference type="AlphaFoldDB" id="A0A0N5BAL2"/>
<evidence type="ECO:0000313" key="2">
    <source>
        <dbReference type="Proteomes" id="UP000046392"/>
    </source>
</evidence>